<dbReference type="AlphaFoldDB" id="J9GRR7"/>
<comment type="caution">
    <text evidence="1">The sequence shown here is derived from an EMBL/GenBank/DDBJ whole genome shotgun (WGS) entry which is preliminary data.</text>
</comment>
<protein>
    <submittedName>
        <fullName evidence="1">Uncharacterized protein</fullName>
    </submittedName>
</protein>
<dbReference type="EMBL" id="AMCI01001526">
    <property type="protein sequence ID" value="EJX05273.1"/>
    <property type="molecule type" value="Genomic_DNA"/>
</dbReference>
<evidence type="ECO:0000313" key="1">
    <source>
        <dbReference type="EMBL" id="EJX05273.1"/>
    </source>
</evidence>
<gene>
    <name evidence="1" type="ORF">EVA_06629</name>
</gene>
<accession>J9GRR7</accession>
<organism evidence="1">
    <name type="scientific">gut metagenome</name>
    <dbReference type="NCBI Taxonomy" id="749906"/>
    <lineage>
        <taxon>unclassified sequences</taxon>
        <taxon>metagenomes</taxon>
        <taxon>organismal metagenomes</taxon>
    </lineage>
</organism>
<sequence>METNFIYNESAKPEPVRIEQVFAEKPGGGRVVNSPFDIPATTAVGRNEAGKLAPIKAYRLVKAVNAGDTTIEIEKGSGVAVGDFIANGKKAVKCTKVESKPDKDIVTVSLGLTIKVGTALYQAKAEDASAAEPIYQPEFVTGNTIPANNGDTMVRLINGANLRKETANIANEVAALLPTIQLV</sequence>
<proteinExistence type="predicted"/>
<name>J9GRR7_9ZZZZ</name>
<reference evidence="1" key="1">
    <citation type="journal article" date="2012" name="PLoS ONE">
        <title>Gene sets for utilization of primary and secondary nutrition supplies in the distal gut of endangered iberian lynx.</title>
        <authorList>
            <person name="Alcaide M."/>
            <person name="Messina E."/>
            <person name="Richter M."/>
            <person name="Bargiela R."/>
            <person name="Peplies J."/>
            <person name="Huws S.A."/>
            <person name="Newbold C.J."/>
            <person name="Golyshin P.N."/>
            <person name="Simon M.A."/>
            <person name="Lopez G."/>
            <person name="Yakimov M.M."/>
            <person name="Ferrer M."/>
        </authorList>
    </citation>
    <scope>NUCLEOTIDE SEQUENCE</scope>
</reference>